<dbReference type="GO" id="GO:0008379">
    <property type="term" value="F:thioredoxin peroxidase activity"/>
    <property type="evidence" value="ECO:0007669"/>
    <property type="project" value="TreeGrafter"/>
</dbReference>
<dbReference type="InterPro" id="IPR013740">
    <property type="entry name" value="Redoxin"/>
</dbReference>
<dbReference type="EMBL" id="FOZK01000001">
    <property type="protein sequence ID" value="SFR91959.1"/>
    <property type="molecule type" value="Genomic_DNA"/>
</dbReference>
<name>A0A1I6KL92_9EURY</name>
<dbReference type="InterPro" id="IPR013766">
    <property type="entry name" value="Thioredoxin_domain"/>
</dbReference>
<feature type="domain" description="Thioredoxin" evidence="7">
    <location>
        <begin position="22"/>
        <end position="188"/>
    </location>
</feature>
<sequence>MSDDFPLPNDLPEPEDDREADHLQGIEMPEVSLPTTDGTIVDLQELSPRTIIYIYPMTGRPDKDVIPEGWEAVPGARGCTPESCSFRNQYDDLRNNGVGAVFGLSTQTSEYQREARDRLHLPFEMLSDAEWELTNALDLPTFAIGGENYLKRLTLVVTGGHIEHVFYPVFPPDEHANEVLEWVTETPLRDSPS</sequence>
<organism evidence="8 9">
    <name type="scientific">Halomicrobium zhouii</name>
    <dbReference type="NCBI Taxonomy" id="767519"/>
    <lineage>
        <taxon>Archaea</taxon>
        <taxon>Methanobacteriati</taxon>
        <taxon>Methanobacteriota</taxon>
        <taxon>Stenosarchaea group</taxon>
        <taxon>Halobacteria</taxon>
        <taxon>Halobacteriales</taxon>
        <taxon>Haloarculaceae</taxon>
        <taxon>Halomicrobium</taxon>
    </lineage>
</organism>
<dbReference type="Pfam" id="PF08534">
    <property type="entry name" value="Redoxin"/>
    <property type="match status" value="1"/>
</dbReference>
<dbReference type="PROSITE" id="PS51352">
    <property type="entry name" value="THIOREDOXIN_2"/>
    <property type="match status" value="1"/>
</dbReference>
<evidence type="ECO:0000256" key="5">
    <source>
        <dbReference type="ARBA" id="ARBA00023284"/>
    </source>
</evidence>
<feature type="compositionally biased region" description="Low complexity" evidence="6">
    <location>
        <begin position="1"/>
        <end position="10"/>
    </location>
</feature>
<dbReference type="AlphaFoldDB" id="A0A1I6KL92"/>
<reference evidence="8 9" key="1">
    <citation type="submission" date="2016-10" db="EMBL/GenBank/DDBJ databases">
        <authorList>
            <person name="de Groot N.N."/>
        </authorList>
    </citation>
    <scope>NUCLEOTIDE SEQUENCE [LARGE SCALE GENOMIC DNA]</scope>
    <source>
        <strain evidence="8 9">CGMCC 1.10457</strain>
    </source>
</reference>
<dbReference type="InterPro" id="IPR050924">
    <property type="entry name" value="Peroxiredoxin_BCP/PrxQ"/>
</dbReference>
<feature type="region of interest" description="Disordered" evidence="6">
    <location>
        <begin position="1"/>
        <end position="20"/>
    </location>
</feature>
<dbReference type="SUPFAM" id="SSF52833">
    <property type="entry name" value="Thioredoxin-like"/>
    <property type="match status" value="1"/>
</dbReference>
<evidence type="ECO:0000256" key="1">
    <source>
        <dbReference type="ARBA" id="ARBA00022559"/>
    </source>
</evidence>
<dbReference type="Gene3D" id="3.40.30.10">
    <property type="entry name" value="Glutaredoxin"/>
    <property type="match status" value="1"/>
</dbReference>
<keyword evidence="2" id="KW-0049">Antioxidant</keyword>
<accession>A0A1I6KL92</accession>
<keyword evidence="1" id="KW-0575">Peroxidase</keyword>
<dbReference type="GO" id="GO:0034599">
    <property type="term" value="P:cellular response to oxidative stress"/>
    <property type="evidence" value="ECO:0007669"/>
    <property type="project" value="TreeGrafter"/>
</dbReference>
<dbReference type="GO" id="GO:0005737">
    <property type="term" value="C:cytoplasm"/>
    <property type="evidence" value="ECO:0007669"/>
    <property type="project" value="TreeGrafter"/>
</dbReference>
<evidence type="ECO:0000256" key="3">
    <source>
        <dbReference type="ARBA" id="ARBA00023002"/>
    </source>
</evidence>
<dbReference type="InterPro" id="IPR036249">
    <property type="entry name" value="Thioredoxin-like_sf"/>
</dbReference>
<protein>
    <submittedName>
        <fullName evidence="8">Peroxiredoxin</fullName>
    </submittedName>
</protein>
<proteinExistence type="predicted"/>
<keyword evidence="5" id="KW-0676">Redox-active center</keyword>
<dbReference type="RefSeq" id="WP_089814424.1">
    <property type="nucleotide sequence ID" value="NZ_FOZK01000001.1"/>
</dbReference>
<evidence type="ECO:0000256" key="6">
    <source>
        <dbReference type="SAM" id="MobiDB-lite"/>
    </source>
</evidence>
<dbReference type="CDD" id="cd03017">
    <property type="entry name" value="PRX_BCP"/>
    <property type="match status" value="1"/>
</dbReference>
<evidence type="ECO:0000313" key="9">
    <source>
        <dbReference type="Proteomes" id="UP000199062"/>
    </source>
</evidence>
<keyword evidence="9" id="KW-1185">Reference proteome</keyword>
<keyword evidence="3" id="KW-0560">Oxidoreductase</keyword>
<keyword evidence="4" id="KW-1015">Disulfide bond</keyword>
<dbReference type="OrthoDB" id="303281at2157"/>
<dbReference type="GO" id="GO:0045454">
    <property type="term" value="P:cell redox homeostasis"/>
    <property type="evidence" value="ECO:0007669"/>
    <property type="project" value="TreeGrafter"/>
</dbReference>
<dbReference type="PANTHER" id="PTHR42801:SF21">
    <property type="entry name" value="BCPB PROTEIN"/>
    <property type="match status" value="1"/>
</dbReference>
<dbReference type="STRING" id="767519.SAMN05216559_0991"/>
<evidence type="ECO:0000313" key="8">
    <source>
        <dbReference type="EMBL" id="SFR91959.1"/>
    </source>
</evidence>
<evidence type="ECO:0000256" key="2">
    <source>
        <dbReference type="ARBA" id="ARBA00022862"/>
    </source>
</evidence>
<dbReference type="Proteomes" id="UP000199062">
    <property type="component" value="Unassembled WGS sequence"/>
</dbReference>
<evidence type="ECO:0000259" key="7">
    <source>
        <dbReference type="PROSITE" id="PS51352"/>
    </source>
</evidence>
<evidence type="ECO:0000256" key="4">
    <source>
        <dbReference type="ARBA" id="ARBA00023157"/>
    </source>
</evidence>
<gene>
    <name evidence="8" type="ORF">SAMN05216559_0991</name>
</gene>
<dbReference type="PANTHER" id="PTHR42801">
    <property type="entry name" value="THIOREDOXIN-DEPENDENT PEROXIDE REDUCTASE"/>
    <property type="match status" value="1"/>
</dbReference>